<protein>
    <submittedName>
        <fullName evidence="1">7214_t:CDS:1</fullName>
    </submittedName>
</protein>
<dbReference type="AlphaFoldDB" id="A0A9N9G546"/>
<sequence>MKTFENFPSECLREIFLCLEDDYLELYNCLLVNRFWCQQVVPLLWRDPFRNLPYITGERADRFSHSLCGSYISALNEDELNIMHSHDRRHNLPAPSFQYSLYLRKLIFSDIQTIVMSWFKIRMSHVKSDHNDSPRIKLITAAIIRLILRTSCLREVEISDHFITRGILESIPSSSYQQAFSQLRNLKVHVGSFPSFAGLLKDLPKLCTHLEEIEYVIERSASHFEIIDSSVNIMSAQRNLKKVSMNIACSSMQGKILSAVNLHKESLISLSLTDIDLSIVNLNRIAECTRLESLCFYSCRGIITNGCRKLLRSSSIQLKSLTFEKNQFSDENLIATLVEKAGKSLLNLSVDELSVEIVDALVKFCPKIEELTLFYEFQDLDAFLRYFKKSSINRFTIISDIMSDATIILNVLGKHIPPNLETINICGYFDPESFEKFLSDYSHSPSTSLRNFFIKDFDGHSAKYLKALKDYARFKNTLKSVIIEPGLGITDEVLDVAQSIKELGIDVSFLNHLSSIDVCALRESLTL</sequence>
<name>A0A9N9G546_9GLOM</name>
<reference evidence="1" key="1">
    <citation type="submission" date="2021-06" db="EMBL/GenBank/DDBJ databases">
        <authorList>
            <person name="Kallberg Y."/>
            <person name="Tangrot J."/>
            <person name="Rosling A."/>
        </authorList>
    </citation>
    <scope>NUCLEOTIDE SEQUENCE</scope>
    <source>
        <strain evidence="1">CL551</strain>
    </source>
</reference>
<evidence type="ECO:0000313" key="1">
    <source>
        <dbReference type="EMBL" id="CAG8585420.1"/>
    </source>
</evidence>
<dbReference type="Proteomes" id="UP000789342">
    <property type="component" value="Unassembled WGS sequence"/>
</dbReference>
<dbReference type="Gene3D" id="3.80.10.10">
    <property type="entry name" value="Ribonuclease Inhibitor"/>
    <property type="match status" value="1"/>
</dbReference>
<dbReference type="PANTHER" id="PTHR13318">
    <property type="entry name" value="PARTNER OF PAIRED, ISOFORM B-RELATED"/>
    <property type="match status" value="1"/>
</dbReference>
<proteinExistence type="predicted"/>
<evidence type="ECO:0000313" key="2">
    <source>
        <dbReference type="Proteomes" id="UP000789342"/>
    </source>
</evidence>
<accession>A0A9N9G546</accession>
<dbReference type="GO" id="GO:0031146">
    <property type="term" value="P:SCF-dependent proteasomal ubiquitin-dependent protein catabolic process"/>
    <property type="evidence" value="ECO:0007669"/>
    <property type="project" value="TreeGrafter"/>
</dbReference>
<organism evidence="1 2">
    <name type="scientific">Acaulospora morrowiae</name>
    <dbReference type="NCBI Taxonomy" id="94023"/>
    <lineage>
        <taxon>Eukaryota</taxon>
        <taxon>Fungi</taxon>
        <taxon>Fungi incertae sedis</taxon>
        <taxon>Mucoromycota</taxon>
        <taxon>Glomeromycotina</taxon>
        <taxon>Glomeromycetes</taxon>
        <taxon>Diversisporales</taxon>
        <taxon>Acaulosporaceae</taxon>
        <taxon>Acaulospora</taxon>
    </lineage>
</organism>
<dbReference type="EMBL" id="CAJVPV010005132">
    <property type="protein sequence ID" value="CAG8585420.1"/>
    <property type="molecule type" value="Genomic_DNA"/>
</dbReference>
<dbReference type="SUPFAM" id="SSF52047">
    <property type="entry name" value="RNI-like"/>
    <property type="match status" value="1"/>
</dbReference>
<gene>
    <name evidence="1" type="ORF">AMORRO_LOCUS7103</name>
</gene>
<dbReference type="OrthoDB" id="2351154at2759"/>
<comment type="caution">
    <text evidence="1">The sequence shown here is derived from an EMBL/GenBank/DDBJ whole genome shotgun (WGS) entry which is preliminary data.</text>
</comment>
<dbReference type="InterPro" id="IPR032675">
    <property type="entry name" value="LRR_dom_sf"/>
</dbReference>
<keyword evidence="2" id="KW-1185">Reference proteome</keyword>
<dbReference type="GO" id="GO:0019005">
    <property type="term" value="C:SCF ubiquitin ligase complex"/>
    <property type="evidence" value="ECO:0007669"/>
    <property type="project" value="TreeGrafter"/>
</dbReference>